<feature type="coiled-coil region" evidence="4">
    <location>
        <begin position="625"/>
        <end position="1041"/>
    </location>
</feature>
<sequence length="1315" mass="149785">MESLSPRRKTSCMRQENACLSLQDEQLISDLDAVQYDLTSFKPQSGLRGSRVGLKNNSAIMSEQIRQLQAQLEAQAKDLKAAQLRAECSEEAAAHNDIVVTNLSEDLSVLREELDNTTALCKRAELQRNQALQNAEKLKEAFKEYKATISIKLKMVMESECKLKESLIECDREKEELEMKCTVFGREKLEQNQTISRLKEEVRQAESAAAGLQVQLEEARQKVIHLERRLKEQASECRELASLRKELKELRDLTQTQEQRVAQSHREAQQSQTELASLEAALRLLHLREAAGGPLCIRPCMLPQVDYSGTAHLLNLKPGEGYQQLLQVLQSFESDRIKQSSLAERLQERLSRAQEEISTLQSSMAQRASHYQSLHTELLDKVSQATDTEKELKRKSARAAALEKQLQEKTSAYSQAALTNTELEKQLLEKTSTLQHYQSLMTKKQREYQQSLEKCKNSHTQQINEQQHSIEMLQLSLEEAQSRVLEMEQELSSLHRERDDAQRAALLLQSSLDQLTQQKQVEERLSEELLQSFKEQATQSAAEVCELQSSLSACKEELCLHLQQMEEVKTNYETQLQEKKEKVFSLQQKLHSASLVCQSSSEQNVQLQLSLQQQQTMLTESTAHISELEESQSQLQTQVSSLEQQLERARAALQDEVRIRQLNVEEKDQELGEMKQQFTKLSESVSHLTSEMKECRGELDSKESELKRLRRDVAIKTSHISCIEETLKNMTNQLEKKSEIVMDLEDELHRCEADRLNSIQQVQLLGVQLQDVQKELTDTLEQLQTLRDVLQRTQTTADERQETVEKLTFQLSETQRELEERTHEVLDMDSALKERQGELQQRAQLLAQLEVAIRDHKQEMERKVESMQQSLEAKEQELRDTEKELTDRNMKELTQRLGAYQQKLETVLQELEETKHHCEALSRELDATKLQHKEKESRLRSVEEELVLKEAGWLQLEAGLQSTISSLEQELELEREQHSKELDSVQKTRGQLLKVSEQISSTMRSSQEQLNTKLQQSQNQLERARVQTAQLQSQLQASEKNMETSSESLLIKESEVTRLQARISSMERAADRQNLYNHSLSLPALHSSEIPSSPQPRLSSPRKSQTTPLTPTTPLPTHLYSPTHRGPCLSPPPHTHFQPSSAPFISNQTCDWLQSGSADSSLGLPLSLKATLREALNKQPWDSTSSSSVSSFTPDTVDRSWQGLNTTEATATSDLSFNPLTYMLDGQEGEENHMSESRRESVSTLVAEDQGMDSTLTGMLRFVHQTLAMQENPSLRSSTVISEDGCSFILQVTAVTSVQRLVNLSTETQGSCTEL</sequence>
<organism evidence="6 7">
    <name type="scientific">Xyrichtys novacula</name>
    <name type="common">Pearly razorfish</name>
    <name type="synonym">Hemipteronotus novacula</name>
    <dbReference type="NCBI Taxonomy" id="13765"/>
    <lineage>
        <taxon>Eukaryota</taxon>
        <taxon>Metazoa</taxon>
        <taxon>Chordata</taxon>
        <taxon>Craniata</taxon>
        <taxon>Vertebrata</taxon>
        <taxon>Euteleostomi</taxon>
        <taxon>Actinopterygii</taxon>
        <taxon>Neopterygii</taxon>
        <taxon>Teleostei</taxon>
        <taxon>Neoteleostei</taxon>
        <taxon>Acanthomorphata</taxon>
        <taxon>Eupercaria</taxon>
        <taxon>Labriformes</taxon>
        <taxon>Labridae</taxon>
        <taxon>Xyrichtys</taxon>
    </lineage>
</organism>
<keyword evidence="2" id="KW-0963">Cytoplasm</keyword>
<feature type="coiled-coil region" evidence="4">
    <location>
        <begin position="188"/>
        <end position="281"/>
    </location>
</feature>
<name>A0AAV1GCP8_XYRNO</name>
<comment type="subcellular location">
    <subcellularLocation>
        <location evidence="1">Cytoplasm</location>
    </subcellularLocation>
</comment>
<gene>
    <name evidence="6" type="ORF">XNOV1_A019788</name>
</gene>
<evidence type="ECO:0000256" key="1">
    <source>
        <dbReference type="ARBA" id="ARBA00004496"/>
    </source>
</evidence>
<dbReference type="Gene3D" id="1.10.287.1490">
    <property type="match status" value="1"/>
</dbReference>
<dbReference type="EMBL" id="OY660877">
    <property type="protein sequence ID" value="CAJ1071872.1"/>
    <property type="molecule type" value="Genomic_DNA"/>
</dbReference>
<dbReference type="Proteomes" id="UP001178508">
    <property type="component" value="Chromosome 14"/>
</dbReference>
<proteinExistence type="predicted"/>
<feature type="coiled-coil region" evidence="4">
    <location>
        <begin position="58"/>
        <end position="148"/>
    </location>
</feature>
<evidence type="ECO:0000256" key="2">
    <source>
        <dbReference type="ARBA" id="ARBA00022490"/>
    </source>
</evidence>
<evidence type="ECO:0000256" key="4">
    <source>
        <dbReference type="SAM" id="Coils"/>
    </source>
</evidence>
<dbReference type="PANTHER" id="PTHR18875:SF8">
    <property type="entry name" value="COILED-COIL DOMAIN-CONTAINING PROTEIN 18"/>
    <property type="match status" value="1"/>
</dbReference>
<dbReference type="PANTHER" id="PTHR18875">
    <property type="entry name" value="SARCOMA ANTIGEN NY-SAR-24/CYTOSKELETAL PROTEIN SOJO"/>
    <property type="match status" value="1"/>
</dbReference>
<feature type="coiled-coil region" evidence="4">
    <location>
        <begin position="336"/>
        <end position="412"/>
    </location>
</feature>
<keyword evidence="7" id="KW-1185">Reference proteome</keyword>
<keyword evidence="3 4" id="KW-0175">Coiled coil</keyword>
<feature type="coiled-coil region" evidence="4">
    <location>
        <begin position="463"/>
        <end position="532"/>
    </location>
</feature>
<evidence type="ECO:0000313" key="7">
    <source>
        <dbReference type="Proteomes" id="UP001178508"/>
    </source>
</evidence>
<evidence type="ECO:0000256" key="3">
    <source>
        <dbReference type="ARBA" id="ARBA00023054"/>
    </source>
</evidence>
<dbReference type="GO" id="GO:0005737">
    <property type="term" value="C:cytoplasm"/>
    <property type="evidence" value="ECO:0007669"/>
    <property type="project" value="UniProtKB-SubCell"/>
</dbReference>
<evidence type="ECO:0000313" key="6">
    <source>
        <dbReference type="EMBL" id="CAJ1071872.1"/>
    </source>
</evidence>
<accession>A0AAV1GCP8</accession>
<evidence type="ECO:0000256" key="5">
    <source>
        <dbReference type="SAM" id="MobiDB-lite"/>
    </source>
</evidence>
<protein>
    <submittedName>
        <fullName evidence="6">Coiled-coil domain-containing protein 18</fullName>
    </submittedName>
</protein>
<reference evidence="6" key="1">
    <citation type="submission" date="2023-08" db="EMBL/GenBank/DDBJ databases">
        <authorList>
            <person name="Alioto T."/>
            <person name="Alioto T."/>
            <person name="Gomez Garrido J."/>
        </authorList>
    </citation>
    <scope>NUCLEOTIDE SEQUENCE</scope>
</reference>
<feature type="compositionally biased region" description="Low complexity" evidence="5">
    <location>
        <begin position="1091"/>
        <end position="1117"/>
    </location>
</feature>
<feature type="coiled-coil region" evidence="4">
    <location>
        <begin position="562"/>
        <end position="589"/>
    </location>
</feature>
<feature type="region of interest" description="Disordered" evidence="5">
    <location>
        <begin position="1086"/>
        <end position="1142"/>
    </location>
</feature>